<accession>A0A1D6EHB2</accession>
<name>A0A1D6EHB2_MAIZE</name>
<organism evidence="4 5">
    <name type="scientific">Zea mays</name>
    <name type="common">Maize</name>
    <dbReference type="NCBI Taxonomy" id="4577"/>
    <lineage>
        <taxon>Eukaryota</taxon>
        <taxon>Viridiplantae</taxon>
        <taxon>Streptophyta</taxon>
        <taxon>Embryophyta</taxon>
        <taxon>Tracheophyta</taxon>
        <taxon>Spermatophyta</taxon>
        <taxon>Magnoliopsida</taxon>
        <taxon>Liliopsida</taxon>
        <taxon>Poales</taxon>
        <taxon>Poaceae</taxon>
        <taxon>PACMAD clade</taxon>
        <taxon>Panicoideae</taxon>
        <taxon>Andropogonodae</taxon>
        <taxon>Andropogoneae</taxon>
        <taxon>Tripsacinae</taxon>
        <taxon>Zea</taxon>
    </lineage>
</organism>
<reference evidence="4" key="3">
    <citation type="submission" date="2021-05" db="UniProtKB">
        <authorList>
            <consortium name="EnsemblPlants"/>
        </authorList>
    </citation>
    <scope>IDENTIFICATION</scope>
    <source>
        <strain evidence="4">cv. B73</strain>
    </source>
</reference>
<dbReference type="EMBL" id="CM007648">
    <property type="protein sequence ID" value="ONM19512.1"/>
    <property type="molecule type" value="Genomic_DNA"/>
</dbReference>
<evidence type="ECO:0000256" key="1">
    <source>
        <dbReference type="ARBA" id="ARBA00022574"/>
    </source>
</evidence>
<dbReference type="InterPro" id="IPR042627">
    <property type="entry name" value="FBXW2"/>
</dbReference>
<keyword evidence="5" id="KW-1185">Reference proteome</keyword>
<keyword evidence="1" id="KW-0853">WD repeat</keyword>
<dbReference type="PANTHER" id="PTHR44436:SF1">
    <property type="entry name" value="F-BOX_WD REPEAT-CONTAINING PROTEIN 2"/>
    <property type="match status" value="1"/>
</dbReference>
<dbReference type="InterPro" id="IPR036322">
    <property type="entry name" value="WD40_repeat_dom_sf"/>
</dbReference>
<reference evidence="3 5" key="1">
    <citation type="submission" date="2015-12" db="EMBL/GenBank/DDBJ databases">
        <title>Update maize B73 reference genome by single molecule sequencing technologies.</title>
        <authorList>
            <consortium name="Maize Genome Sequencing Project"/>
            <person name="Ware D."/>
        </authorList>
    </citation>
    <scope>NUCLEOTIDE SEQUENCE [LARGE SCALE GENOMIC DNA]</scope>
    <source>
        <strain evidence="5">cv. B73</strain>
        <tissue evidence="3">Seedling</tissue>
    </source>
</reference>
<proteinExistence type="predicted"/>
<dbReference type="Gene3D" id="2.130.10.10">
    <property type="entry name" value="YVTN repeat-like/Quinoprotein amine dehydrogenase"/>
    <property type="match status" value="1"/>
</dbReference>
<keyword evidence="2" id="KW-0677">Repeat</keyword>
<dbReference type="ExpressionAtlas" id="A0A1D6EHB2">
    <property type="expression patterns" value="baseline and differential"/>
</dbReference>
<dbReference type="PANTHER" id="PTHR44436">
    <property type="entry name" value="F-BOX/WD REPEAT-CONTAINING PROTEIN 2"/>
    <property type="match status" value="1"/>
</dbReference>
<evidence type="ECO:0000313" key="4">
    <source>
        <dbReference type="EnsemblPlants" id="Zm00001eb091260_P001"/>
    </source>
</evidence>
<dbReference type="Proteomes" id="UP000007305">
    <property type="component" value="Chromosome 2"/>
</dbReference>
<reference evidence="4" key="2">
    <citation type="submission" date="2019-07" db="EMBL/GenBank/DDBJ databases">
        <authorList>
            <person name="Seetharam A."/>
            <person name="Woodhouse M."/>
            <person name="Cannon E."/>
        </authorList>
    </citation>
    <scope>NUCLEOTIDE SEQUENCE [LARGE SCALE GENOMIC DNA]</scope>
    <source>
        <strain evidence="4">cv. B73</strain>
    </source>
</reference>
<dbReference type="AlphaFoldDB" id="A0A1D6EHB2"/>
<evidence type="ECO:0000313" key="5">
    <source>
        <dbReference type="Proteomes" id="UP000007305"/>
    </source>
</evidence>
<protein>
    <submittedName>
        <fullName evidence="3">F-box/WD-40 repeat-containing protein</fullName>
    </submittedName>
</protein>
<evidence type="ECO:0000313" key="3">
    <source>
        <dbReference type="EMBL" id="ONM19512.1"/>
    </source>
</evidence>
<evidence type="ECO:0000256" key="2">
    <source>
        <dbReference type="ARBA" id="ARBA00022737"/>
    </source>
</evidence>
<gene>
    <name evidence="4" type="primary">LOC100193224</name>
    <name evidence="3" type="ORF">ZEAMMB73_Zm00001d004739</name>
</gene>
<dbReference type="Gramene" id="Zm00001eb091260_T001">
    <property type="protein sequence ID" value="Zm00001eb091260_P001"/>
    <property type="gene ID" value="Zm00001eb091260"/>
</dbReference>
<dbReference type="SUPFAM" id="SSF50978">
    <property type="entry name" value="WD40 repeat-like"/>
    <property type="match status" value="1"/>
</dbReference>
<dbReference type="OrthoDB" id="538223at2759"/>
<dbReference type="InterPro" id="IPR001680">
    <property type="entry name" value="WD40_rpt"/>
</dbReference>
<dbReference type="SMART" id="SM00320">
    <property type="entry name" value="WD40"/>
    <property type="match status" value="4"/>
</dbReference>
<dbReference type="InterPro" id="IPR015943">
    <property type="entry name" value="WD40/YVTN_repeat-like_dom_sf"/>
</dbReference>
<dbReference type="EnsemblPlants" id="Zm00001eb091260_T001">
    <property type="protein sequence ID" value="Zm00001eb091260_P001"/>
    <property type="gene ID" value="Zm00001eb091260"/>
</dbReference>
<sequence length="298" mass="33169">MILCLWSAESCKFMNEYNVPNSKTLVDFDFDENKIVGLTSSQICIWRRSEPRSIFQSGGASFNHGLCMSFADPEVVIGCEDGRAFVYDMYSRSCSRIYRLHSSPVTCLMITDDQLIVGGSTFGNVAIADQTSGQKLGVLKSDHGPLAIRSLSSCTNSHMIFAGSSAGYAHCWDLRTLRPLWEKRVSPNVIYSTRHLPGDTATLAVGGIDGVLRVICQRTGDIIRSLVVDADLPAEATSRSRQQIEKKRVRRIDPDAQLDGIPRRLRPQITSLSVGMKKIVTTHGENYIRVWKFRMKSS</sequence>